<dbReference type="Proteomes" id="UP000184364">
    <property type="component" value="Unassembled WGS sequence"/>
</dbReference>
<reference evidence="2" key="1">
    <citation type="submission" date="2016-11" db="EMBL/GenBank/DDBJ databases">
        <authorList>
            <person name="Varghese N."/>
            <person name="Submissions S."/>
        </authorList>
    </citation>
    <scope>NUCLEOTIDE SEQUENCE [LARGE SCALE GENOMIC DNA]</scope>
    <source>
        <strain evidence="2">DSM 26899</strain>
    </source>
</reference>
<dbReference type="RefSeq" id="WP_073290878.1">
    <property type="nucleotide sequence ID" value="NZ_FRAV01000004.1"/>
</dbReference>
<sequence>MEHLNKTTGLILKNEKYVGGSVIFPWGEELLCITAGHNLYGKNFDEIPNLEEWSVSDYLGNCHGVRECLGDIDHAKEYDIIVLKLNSKEDLSLYLCPCFYTIPRNPKHSFLFRGKYESANEPILQKNLSFNVVCQDSIHKFLCDIDKEKLINSSFKTGSTWLSGWSGSGLFLDNHDELICFGVMIEIPNDGNDGQLKFTSVTAIDILGLDLKTQDSTLLNYDKKLSKNSLTSIIDQTTDEAISNWEKEPINKPQLDYINLKLPKVYQDKLLEEKKNYVIKRLIVGQTFLSSELRKNQSIFDCYDEAYKVYNLVDKEIDADSKKEARIGLNNMISEYEDYLKDQIGELLNVAEVKTLALYGISNWIANCSLSFTEDE</sequence>
<proteinExistence type="predicted"/>
<accession>A0A1M6SF60</accession>
<dbReference type="EMBL" id="FRAV01000004">
    <property type="protein sequence ID" value="SHK43373.1"/>
    <property type="molecule type" value="Genomic_DNA"/>
</dbReference>
<organism evidence="1 2">
    <name type="scientific">Chryseobacterium polytrichastri</name>
    <dbReference type="NCBI Taxonomy" id="1302687"/>
    <lineage>
        <taxon>Bacteria</taxon>
        <taxon>Pseudomonadati</taxon>
        <taxon>Bacteroidota</taxon>
        <taxon>Flavobacteriia</taxon>
        <taxon>Flavobacteriales</taxon>
        <taxon>Weeksellaceae</taxon>
        <taxon>Chryseobacterium group</taxon>
        <taxon>Chryseobacterium</taxon>
    </lineage>
</organism>
<keyword evidence="2" id="KW-1185">Reference proteome</keyword>
<dbReference type="STRING" id="1302687.SAMN05444267_100412"/>
<protein>
    <submittedName>
        <fullName evidence="1">Uncharacterized protein</fullName>
    </submittedName>
</protein>
<evidence type="ECO:0000313" key="1">
    <source>
        <dbReference type="EMBL" id="SHK43373.1"/>
    </source>
</evidence>
<gene>
    <name evidence="1" type="ORF">SAMN05444267_100412</name>
</gene>
<dbReference type="OrthoDB" id="1354395at2"/>
<name>A0A1M6SF60_9FLAO</name>
<dbReference type="AlphaFoldDB" id="A0A1M6SF60"/>
<evidence type="ECO:0000313" key="2">
    <source>
        <dbReference type="Proteomes" id="UP000184364"/>
    </source>
</evidence>